<dbReference type="Pfam" id="PF02931">
    <property type="entry name" value="Neur_chan_LBD"/>
    <property type="match status" value="1"/>
</dbReference>
<name>A0ABY3PIN3_9CYAN</name>
<feature type="domain" description="Neurotransmitter-gated ion-channel ligand-binding" evidence="2">
    <location>
        <begin position="40"/>
        <end position="231"/>
    </location>
</feature>
<dbReference type="SUPFAM" id="SSF63712">
    <property type="entry name" value="Nicotinic receptor ligand binding domain-like"/>
    <property type="match status" value="1"/>
</dbReference>
<protein>
    <recommendedName>
        <fullName evidence="2">Neurotransmitter-gated ion-channel ligand-binding domain-containing protein</fullName>
    </recommendedName>
</protein>
<keyword evidence="1" id="KW-0472">Membrane</keyword>
<dbReference type="PANTHER" id="PTHR18945">
    <property type="entry name" value="NEUROTRANSMITTER GATED ION CHANNEL"/>
    <property type="match status" value="1"/>
</dbReference>
<keyword evidence="1" id="KW-0812">Transmembrane</keyword>
<dbReference type="InterPro" id="IPR038050">
    <property type="entry name" value="Neuro_actylchol_rec"/>
</dbReference>
<dbReference type="RefSeq" id="WP_230840550.1">
    <property type="nucleotide sequence ID" value="NZ_CP063845.1"/>
</dbReference>
<feature type="transmembrane region" description="Helical" evidence="1">
    <location>
        <begin position="263"/>
        <end position="281"/>
    </location>
</feature>
<gene>
    <name evidence="3" type="ORF">ISF26_17210</name>
</gene>
<feature type="transmembrane region" description="Helical" evidence="1">
    <location>
        <begin position="333"/>
        <end position="354"/>
    </location>
</feature>
<dbReference type="InterPro" id="IPR006202">
    <property type="entry name" value="Neur_chan_lig-bd"/>
</dbReference>
<keyword evidence="1" id="KW-1133">Transmembrane helix</keyword>
<feature type="transmembrane region" description="Helical" evidence="1">
    <location>
        <begin position="301"/>
        <end position="321"/>
    </location>
</feature>
<dbReference type="EMBL" id="CP063845">
    <property type="protein sequence ID" value="UFP93515.1"/>
    <property type="molecule type" value="Genomic_DNA"/>
</dbReference>
<evidence type="ECO:0000256" key="1">
    <source>
        <dbReference type="SAM" id="Phobius"/>
    </source>
</evidence>
<proteinExistence type="predicted"/>
<evidence type="ECO:0000259" key="2">
    <source>
        <dbReference type="Pfam" id="PF02931"/>
    </source>
</evidence>
<dbReference type="InterPro" id="IPR036734">
    <property type="entry name" value="Neur_chan_lig-bd_sf"/>
</dbReference>
<dbReference type="Gene3D" id="2.70.170.10">
    <property type="entry name" value="Neurotransmitter-gated ion-channel ligand-binding domain"/>
    <property type="match status" value="1"/>
</dbReference>
<dbReference type="Proteomes" id="UP001054846">
    <property type="component" value="Chromosome"/>
</dbReference>
<reference evidence="3 4" key="1">
    <citation type="journal article" date="2021" name="Genome Biol. Evol.">
        <title>Complete Genome Sequencing of a Novel Gloeobacter Species from a Waterfall Cave in Mexico.</title>
        <authorList>
            <person name="Saw J.H."/>
            <person name="Cardona T."/>
            <person name="Montejano G."/>
        </authorList>
    </citation>
    <scope>NUCLEOTIDE SEQUENCE [LARGE SCALE GENOMIC DNA]</scope>
    <source>
        <strain evidence="3">MG652769</strain>
    </source>
</reference>
<dbReference type="InterPro" id="IPR006201">
    <property type="entry name" value="Neur_channel"/>
</dbReference>
<accession>A0ABY3PIN3</accession>
<evidence type="ECO:0000313" key="4">
    <source>
        <dbReference type="Proteomes" id="UP001054846"/>
    </source>
</evidence>
<keyword evidence="4" id="KW-1185">Reference proteome</keyword>
<organism evidence="3 4">
    <name type="scientific">Gloeobacter morelensis MG652769</name>
    <dbReference type="NCBI Taxonomy" id="2781736"/>
    <lineage>
        <taxon>Bacteria</taxon>
        <taxon>Bacillati</taxon>
        <taxon>Cyanobacteriota</taxon>
        <taxon>Cyanophyceae</taxon>
        <taxon>Gloeobacterales</taxon>
        <taxon>Gloeobacteraceae</taxon>
        <taxon>Gloeobacter</taxon>
        <taxon>Gloeobacter morelensis</taxon>
    </lineage>
</organism>
<dbReference type="Gene3D" id="1.20.58.390">
    <property type="entry name" value="Neurotransmitter-gated ion-channel transmembrane domain"/>
    <property type="match status" value="1"/>
</dbReference>
<evidence type="ECO:0000313" key="3">
    <source>
        <dbReference type="EMBL" id="UFP93515.1"/>
    </source>
</evidence>
<sequence>MQAMMSGWFAVVFGTLLAWFTLAGSADGQPVNCTEPAQAVRTIWANFYINAVREINSPSSTFYADIYVNYEWFDPELSSGNSAFLDRASATDPAIEFVNGRDIKPVFIDYLPARTNRDANIRVEARYAGTFFANFRFTRFPFDTQVLPIVFESEKYPCSKLVIRYQFRRPSGEQSRFFLSQEVALNRHVESSLRLNEWDIQELKVTERIRSLPYEESQWSQLRIEMEIGRKSGYYVFKFMLIITLFCGLSLGVLLIDANIINYRLSIPISLLVAVIALNFTAGQVLPRIPYLTFLDIHINTAYLCIILIAFEGIAGKILVLKNRQDIVTMLNRYTLVTLPILFVAVHVIALLTLK</sequence>
<feature type="transmembrane region" description="Helical" evidence="1">
    <location>
        <begin position="234"/>
        <end position="256"/>
    </location>
</feature>